<evidence type="ECO:0000256" key="3">
    <source>
        <dbReference type="ARBA" id="ARBA00023125"/>
    </source>
</evidence>
<sequence>MLAEYIQSLKGLNKLTQQEESLLWHKFKIEGQIEARQELIEHYQLLVFKEALKYQLQETLILDLIQEGVVGLMEAAERYNHTSGVAFSLYALHRVRGRMIDFLRIAQKELLFDQQDEQIQNPLFNKMVPDVAFECADRRELNKAIEQAFERLPKREKDVIQNVYYQEKSALETANIMDVSATYVYQLEKKGIRRLRGILSKLMHERKWLENK</sequence>
<dbReference type="AlphaFoldDB" id="A0A1B3WDQ9"/>
<keyword evidence="11" id="KW-1185">Reference proteome</keyword>
<dbReference type="SUPFAM" id="SSF88946">
    <property type="entry name" value="Sigma2 domain of RNA polymerase sigma factors"/>
    <property type="match status" value="1"/>
</dbReference>
<keyword evidence="3 5" id="KW-0238">DNA-binding</keyword>
<protein>
    <recommendedName>
        <fullName evidence="5">RNA polymerase sigma factor</fullName>
    </recommendedName>
</protein>
<dbReference type="STRING" id="39950.BCB69_03430"/>
<dbReference type="InterPro" id="IPR013325">
    <property type="entry name" value="RNA_pol_sigma_r2"/>
</dbReference>
<dbReference type="InterPro" id="IPR013324">
    <property type="entry name" value="RNA_pol_sigma_r3/r4-like"/>
</dbReference>
<dbReference type="KEGG" id="dpn:BCB69_03430"/>
<dbReference type="InterPro" id="IPR036388">
    <property type="entry name" value="WH-like_DNA-bd_sf"/>
</dbReference>
<proteinExistence type="inferred from homology"/>
<dbReference type="NCBIfam" id="TIGR02937">
    <property type="entry name" value="sigma70-ECF"/>
    <property type="match status" value="1"/>
</dbReference>
<reference evidence="8" key="1">
    <citation type="submission" date="2016-08" db="EMBL/GenBank/DDBJ databases">
        <authorList>
            <person name="Seilhamer J.J."/>
        </authorList>
    </citation>
    <scope>NUCLEOTIDE SEQUENCE [LARGE SCALE GENOMIC DNA]</scope>
    <source>
        <strain evidence="8">F0677</strain>
    </source>
</reference>
<keyword evidence="2 5" id="KW-0731">Sigma factor</keyword>
<gene>
    <name evidence="8" type="ORF">BCB69_03430</name>
    <name evidence="9" type="ORF">DX915_05910</name>
</gene>
<dbReference type="Pfam" id="PF04545">
    <property type="entry name" value="Sigma70_r4"/>
    <property type="match status" value="1"/>
</dbReference>
<evidence type="ECO:0000256" key="4">
    <source>
        <dbReference type="ARBA" id="ARBA00023163"/>
    </source>
</evidence>
<evidence type="ECO:0000259" key="7">
    <source>
        <dbReference type="PROSITE" id="PS00716"/>
    </source>
</evidence>
<comment type="similarity">
    <text evidence="5">Belongs to the sigma-70 factor family.</text>
</comment>
<keyword evidence="1 5" id="KW-0805">Transcription regulation</keyword>
<dbReference type="RefSeq" id="WP_022513499.1">
    <property type="nucleotide sequence ID" value="NZ_CP017037.1"/>
</dbReference>
<dbReference type="EMBL" id="CP017037">
    <property type="protein sequence ID" value="AOH39099.1"/>
    <property type="molecule type" value="Genomic_DNA"/>
</dbReference>
<evidence type="ECO:0000256" key="5">
    <source>
        <dbReference type="RuleBase" id="RU362124"/>
    </source>
</evidence>
<dbReference type="SUPFAM" id="SSF88659">
    <property type="entry name" value="Sigma3 and sigma4 domains of RNA polymerase sigma factors"/>
    <property type="match status" value="1"/>
</dbReference>
<evidence type="ECO:0000256" key="2">
    <source>
        <dbReference type="ARBA" id="ARBA00023082"/>
    </source>
</evidence>
<dbReference type="Proteomes" id="UP000094757">
    <property type="component" value="Chromosome"/>
</dbReference>
<reference evidence="10" key="2">
    <citation type="submission" date="2016-08" db="EMBL/GenBank/DDBJ databases">
        <authorList>
            <person name="Holder M.E."/>
            <person name="Ajami N.J."/>
            <person name="Petrosino J.F."/>
        </authorList>
    </citation>
    <scope>NUCLEOTIDE SEQUENCE [LARGE SCALE GENOMIC DNA]</scope>
    <source>
        <strain evidence="10">F0677</strain>
    </source>
</reference>
<dbReference type="PRINTS" id="PR00046">
    <property type="entry name" value="SIGMA70FCT"/>
</dbReference>
<organism evidence="8 10">
    <name type="scientific">Dialister pneumosintes</name>
    <dbReference type="NCBI Taxonomy" id="39950"/>
    <lineage>
        <taxon>Bacteria</taxon>
        <taxon>Bacillati</taxon>
        <taxon>Bacillota</taxon>
        <taxon>Negativicutes</taxon>
        <taxon>Veillonellales</taxon>
        <taxon>Veillonellaceae</taxon>
        <taxon>Dialister</taxon>
    </lineage>
</organism>
<dbReference type="InterPro" id="IPR007630">
    <property type="entry name" value="RNA_pol_sigma70_r4"/>
</dbReference>
<feature type="domain" description="RNA polymerase sigma-70" evidence="7">
    <location>
        <begin position="169"/>
        <end position="195"/>
    </location>
</feature>
<dbReference type="PANTHER" id="PTHR30385">
    <property type="entry name" value="SIGMA FACTOR F FLAGELLAR"/>
    <property type="match status" value="1"/>
</dbReference>
<dbReference type="GO" id="GO:0016987">
    <property type="term" value="F:sigma factor activity"/>
    <property type="evidence" value="ECO:0007669"/>
    <property type="project" value="UniProtKB-KW"/>
</dbReference>
<dbReference type="Gene3D" id="1.20.120.1810">
    <property type="match status" value="1"/>
</dbReference>
<dbReference type="OrthoDB" id="2111981at2"/>
<evidence type="ECO:0000313" key="11">
    <source>
        <dbReference type="Proteomes" id="UP000266262"/>
    </source>
</evidence>
<evidence type="ECO:0000313" key="10">
    <source>
        <dbReference type="Proteomes" id="UP000094757"/>
    </source>
</evidence>
<dbReference type="InterPro" id="IPR014284">
    <property type="entry name" value="RNA_pol_sigma-70_dom"/>
</dbReference>
<dbReference type="InterPro" id="IPR007627">
    <property type="entry name" value="RNA_pol_sigma70_r2"/>
</dbReference>
<evidence type="ECO:0000256" key="1">
    <source>
        <dbReference type="ARBA" id="ARBA00023015"/>
    </source>
</evidence>
<feature type="domain" description="RNA polymerase sigma-70" evidence="6">
    <location>
        <begin position="63"/>
        <end position="76"/>
    </location>
</feature>
<keyword evidence="4 5" id="KW-0804">Transcription</keyword>
<dbReference type="InterPro" id="IPR000943">
    <property type="entry name" value="RNA_pol_sigma70"/>
</dbReference>
<dbReference type="EMBL" id="QWKU01000001">
    <property type="protein sequence ID" value="RID94995.1"/>
    <property type="molecule type" value="Genomic_DNA"/>
</dbReference>
<dbReference type="Gene3D" id="1.10.10.10">
    <property type="entry name" value="Winged helix-like DNA-binding domain superfamily/Winged helix DNA-binding domain"/>
    <property type="match status" value="1"/>
</dbReference>
<dbReference type="PROSITE" id="PS00715">
    <property type="entry name" value="SIGMA70_1"/>
    <property type="match status" value="1"/>
</dbReference>
<dbReference type="Pfam" id="PF04542">
    <property type="entry name" value="Sigma70_r2"/>
    <property type="match status" value="1"/>
</dbReference>
<dbReference type="PROSITE" id="PS00716">
    <property type="entry name" value="SIGMA70_2"/>
    <property type="match status" value="1"/>
</dbReference>
<accession>A0A1B3WDQ9</accession>
<comment type="function">
    <text evidence="5">Sigma factors are initiation factors that promote the attachment of RNA polymerase to specific initiation sites and are then released.</text>
</comment>
<dbReference type="Proteomes" id="UP000266262">
    <property type="component" value="Unassembled WGS sequence"/>
</dbReference>
<evidence type="ECO:0000313" key="9">
    <source>
        <dbReference type="EMBL" id="RID94995.1"/>
    </source>
</evidence>
<dbReference type="GO" id="GO:0006352">
    <property type="term" value="P:DNA-templated transcription initiation"/>
    <property type="evidence" value="ECO:0007669"/>
    <property type="project" value="InterPro"/>
</dbReference>
<name>A0A1B3WDQ9_9FIRM</name>
<evidence type="ECO:0000313" key="8">
    <source>
        <dbReference type="EMBL" id="AOH39099.1"/>
    </source>
</evidence>
<dbReference type="GO" id="GO:0003677">
    <property type="term" value="F:DNA binding"/>
    <property type="evidence" value="ECO:0007669"/>
    <property type="project" value="UniProtKB-KW"/>
</dbReference>
<evidence type="ECO:0000259" key="6">
    <source>
        <dbReference type="PROSITE" id="PS00715"/>
    </source>
</evidence>
<reference evidence="9 11" key="3">
    <citation type="submission" date="2018-08" db="EMBL/GenBank/DDBJ databases">
        <title>Draft genome sequence of Dialister pneumosintes KCOM 1685.</title>
        <authorList>
            <person name="Kook J.-K."/>
            <person name="Park S.-N."/>
            <person name="Lim Y.K."/>
        </authorList>
    </citation>
    <scope>NUCLEOTIDE SEQUENCE [LARGE SCALE GENOMIC DNA]</scope>
    <source>
        <strain evidence="9 11">KCOM 1685</strain>
    </source>
</reference>